<sequence>MMVGGSQQETLSTSSNHHLTLKKKRNIEFTSNSFSEIWQTHSSSSMFHINSAPKYCETVRSNLDESTYLHTHNPFYYLKNSKISTE</sequence>
<dbReference type="AlphaFoldDB" id="A0A183LPM3"/>
<proteinExistence type="predicted"/>
<reference evidence="1 2" key="1">
    <citation type="submission" date="2018-11" db="EMBL/GenBank/DDBJ databases">
        <authorList>
            <consortium name="Pathogen Informatics"/>
        </authorList>
    </citation>
    <scope>NUCLEOTIDE SEQUENCE [LARGE SCALE GENOMIC DNA]</scope>
    <source>
        <strain evidence="1 2">Zambia</strain>
    </source>
</reference>
<dbReference type="EMBL" id="UZAI01002033">
    <property type="protein sequence ID" value="VDO67638.1"/>
    <property type="molecule type" value="Genomic_DNA"/>
</dbReference>
<name>A0A183LPM3_9TREM</name>
<evidence type="ECO:0000313" key="2">
    <source>
        <dbReference type="Proteomes" id="UP000277204"/>
    </source>
</evidence>
<protein>
    <submittedName>
        <fullName evidence="1">Uncharacterized protein</fullName>
    </submittedName>
</protein>
<keyword evidence="2" id="KW-1185">Reference proteome</keyword>
<organism evidence="1 2">
    <name type="scientific">Schistosoma margrebowiei</name>
    <dbReference type="NCBI Taxonomy" id="48269"/>
    <lineage>
        <taxon>Eukaryota</taxon>
        <taxon>Metazoa</taxon>
        <taxon>Spiralia</taxon>
        <taxon>Lophotrochozoa</taxon>
        <taxon>Platyhelminthes</taxon>
        <taxon>Trematoda</taxon>
        <taxon>Digenea</taxon>
        <taxon>Strigeidida</taxon>
        <taxon>Schistosomatoidea</taxon>
        <taxon>Schistosomatidae</taxon>
        <taxon>Schistosoma</taxon>
    </lineage>
</organism>
<evidence type="ECO:0000313" key="1">
    <source>
        <dbReference type="EMBL" id="VDO67638.1"/>
    </source>
</evidence>
<accession>A0A183LPM3</accession>
<dbReference type="Proteomes" id="UP000277204">
    <property type="component" value="Unassembled WGS sequence"/>
</dbReference>
<gene>
    <name evidence="1" type="ORF">SMRZ_LOCUS5748</name>
</gene>